<keyword evidence="2 4" id="KW-0808">Transferase</keyword>
<dbReference type="Pfam" id="PF01648">
    <property type="entry name" value="ACPS"/>
    <property type="match status" value="1"/>
</dbReference>
<dbReference type="GO" id="GO:0000287">
    <property type="term" value="F:magnesium ion binding"/>
    <property type="evidence" value="ECO:0007669"/>
    <property type="project" value="InterPro"/>
</dbReference>
<dbReference type="InterPro" id="IPR008278">
    <property type="entry name" value="4-PPantetheinyl_Trfase_dom"/>
</dbReference>
<evidence type="ECO:0000313" key="4">
    <source>
        <dbReference type="EMBL" id="SOH95006.1"/>
    </source>
</evidence>
<accession>A0A2C9CUG4</accession>
<gene>
    <name evidence="4" type="ORF">SAMN06273572_10727</name>
</gene>
<evidence type="ECO:0000313" key="5">
    <source>
        <dbReference type="Proteomes" id="UP000220034"/>
    </source>
</evidence>
<keyword evidence="5" id="KW-1185">Reference proteome</keyword>
<dbReference type="GO" id="GO:0005829">
    <property type="term" value="C:cytosol"/>
    <property type="evidence" value="ECO:0007669"/>
    <property type="project" value="TreeGrafter"/>
</dbReference>
<protein>
    <submittedName>
        <fullName evidence="4">4'-phosphopantetheinyl transferase</fullName>
    </submittedName>
</protein>
<proteinExistence type="inferred from homology"/>
<dbReference type="GO" id="GO:0008897">
    <property type="term" value="F:holo-[acyl-carrier-protein] synthase activity"/>
    <property type="evidence" value="ECO:0007669"/>
    <property type="project" value="InterPro"/>
</dbReference>
<organism evidence="4 5">
    <name type="scientific">Pontivivens marinum</name>
    <dbReference type="NCBI Taxonomy" id="1690039"/>
    <lineage>
        <taxon>Bacteria</taxon>
        <taxon>Pseudomonadati</taxon>
        <taxon>Pseudomonadota</taxon>
        <taxon>Alphaproteobacteria</taxon>
        <taxon>Rhodobacterales</taxon>
        <taxon>Paracoccaceae</taxon>
        <taxon>Pontivivens</taxon>
    </lineage>
</organism>
<dbReference type="OrthoDB" id="9808281at2"/>
<dbReference type="PANTHER" id="PTHR12215:SF10">
    <property type="entry name" value="L-AMINOADIPATE-SEMIALDEHYDE DEHYDROGENASE-PHOSPHOPANTETHEINYL TRANSFERASE"/>
    <property type="match status" value="1"/>
</dbReference>
<dbReference type="InterPro" id="IPR037143">
    <property type="entry name" value="4-PPantetheinyl_Trfase_dom_sf"/>
</dbReference>
<evidence type="ECO:0000256" key="2">
    <source>
        <dbReference type="ARBA" id="ARBA00022679"/>
    </source>
</evidence>
<dbReference type="RefSeq" id="WP_097931119.1">
    <property type="nucleotide sequence ID" value="NZ_OCTN01000007.1"/>
</dbReference>
<dbReference type="GO" id="GO:0019878">
    <property type="term" value="P:lysine biosynthetic process via aminoadipic acid"/>
    <property type="evidence" value="ECO:0007669"/>
    <property type="project" value="TreeGrafter"/>
</dbReference>
<evidence type="ECO:0000256" key="1">
    <source>
        <dbReference type="ARBA" id="ARBA00010990"/>
    </source>
</evidence>
<comment type="similarity">
    <text evidence="1">Belongs to the P-Pant transferase superfamily. Gsp/Sfp/HetI/AcpT family.</text>
</comment>
<dbReference type="SUPFAM" id="SSF56214">
    <property type="entry name" value="4'-phosphopantetheinyl transferase"/>
    <property type="match status" value="2"/>
</dbReference>
<name>A0A2C9CUG4_9RHOB</name>
<dbReference type="Proteomes" id="UP000220034">
    <property type="component" value="Unassembled WGS sequence"/>
</dbReference>
<sequence>MDDWTRFTAQPLSGGGVHVWLSSLDACVPCPDSLSLLSGEERTRLAGMGNALQRQRFSAGRVLMRRIIGQYVDQAAQDLQFVRGDNGKVELATADGRAPLHLSLSHCDGHIGLALCRDAIVGLDLETTVRRCNRDMVADRFFTAYERATLCGAQPHEQARHFFLSWTLKEAYIKATGEGFRTHLDQIGFSVNRTGCIRFDALPGGDCDQRRWSFAHLELPDAMFMALCSPMGAIRKSAVRVHQMGPDGGAHLLHALRYCQTQPFMAPVA</sequence>
<dbReference type="EMBL" id="OCTN01000007">
    <property type="protein sequence ID" value="SOH95006.1"/>
    <property type="molecule type" value="Genomic_DNA"/>
</dbReference>
<reference evidence="5" key="1">
    <citation type="submission" date="2017-09" db="EMBL/GenBank/DDBJ databases">
        <authorList>
            <person name="Varghese N."/>
            <person name="Submissions S."/>
        </authorList>
    </citation>
    <scope>NUCLEOTIDE SEQUENCE [LARGE SCALE GENOMIC DNA]</scope>
    <source>
        <strain evidence="5">C7</strain>
    </source>
</reference>
<dbReference type="Gene3D" id="3.90.470.20">
    <property type="entry name" value="4'-phosphopantetheinyl transferase domain"/>
    <property type="match status" value="2"/>
</dbReference>
<feature type="domain" description="4'-phosphopantetheinyl transferase" evidence="3">
    <location>
        <begin position="121"/>
        <end position="216"/>
    </location>
</feature>
<dbReference type="AlphaFoldDB" id="A0A2C9CUG4"/>
<evidence type="ECO:0000259" key="3">
    <source>
        <dbReference type="Pfam" id="PF01648"/>
    </source>
</evidence>
<dbReference type="InterPro" id="IPR050559">
    <property type="entry name" value="P-Pant_transferase_sf"/>
</dbReference>
<dbReference type="PANTHER" id="PTHR12215">
    <property type="entry name" value="PHOSPHOPANTETHEINE TRANSFERASE"/>
    <property type="match status" value="1"/>
</dbReference>